<proteinExistence type="predicted"/>
<gene>
    <name evidence="2" type="ORF">C4D60_Mb01t23260</name>
</gene>
<protein>
    <submittedName>
        <fullName evidence="2">Uncharacterized protein</fullName>
    </submittedName>
</protein>
<evidence type="ECO:0000313" key="2">
    <source>
        <dbReference type="EMBL" id="THU64132.1"/>
    </source>
</evidence>
<evidence type="ECO:0000256" key="1">
    <source>
        <dbReference type="SAM" id="MobiDB-lite"/>
    </source>
</evidence>
<comment type="caution">
    <text evidence="2">The sequence shown here is derived from an EMBL/GenBank/DDBJ whole genome shotgun (WGS) entry which is preliminary data.</text>
</comment>
<keyword evidence="3" id="KW-1185">Reference proteome</keyword>
<dbReference type="Gene3D" id="3.40.50.1000">
    <property type="entry name" value="HAD superfamily/HAD-like"/>
    <property type="match status" value="1"/>
</dbReference>
<dbReference type="Proteomes" id="UP000317650">
    <property type="component" value="Chromosome 1"/>
</dbReference>
<dbReference type="PANTHER" id="PTHR31284:SF24">
    <property type="entry name" value="ACID PHOSPHATASE"/>
    <property type="match status" value="1"/>
</dbReference>
<feature type="compositionally biased region" description="Low complexity" evidence="1">
    <location>
        <begin position="166"/>
        <end position="177"/>
    </location>
</feature>
<evidence type="ECO:0000313" key="3">
    <source>
        <dbReference type="Proteomes" id="UP000317650"/>
    </source>
</evidence>
<dbReference type="PANTHER" id="PTHR31284">
    <property type="entry name" value="ACID PHOSPHATASE-LIKE PROTEIN"/>
    <property type="match status" value="1"/>
</dbReference>
<dbReference type="InterPro" id="IPR005519">
    <property type="entry name" value="Acid_phosphat_B-like"/>
</dbReference>
<dbReference type="AlphaFoldDB" id="A0A4S8JQN2"/>
<feature type="region of interest" description="Disordered" evidence="1">
    <location>
        <begin position="163"/>
        <end position="186"/>
    </location>
</feature>
<accession>A0A4S8JQN2</accession>
<reference evidence="2 3" key="1">
    <citation type="journal article" date="2019" name="Nat. Plants">
        <title>Genome sequencing of Musa balbisiana reveals subgenome evolution and function divergence in polyploid bananas.</title>
        <authorList>
            <person name="Yao X."/>
        </authorList>
    </citation>
    <scope>NUCLEOTIDE SEQUENCE [LARGE SCALE GENOMIC DNA]</scope>
    <source>
        <strain evidence="3">cv. DH-PKW</strain>
        <tissue evidence="2">Leaves</tissue>
    </source>
</reference>
<dbReference type="STRING" id="52838.A0A4S8JQN2"/>
<name>A0A4S8JQN2_MUSBA</name>
<dbReference type="EMBL" id="PYDT01000004">
    <property type="protein sequence ID" value="THU64132.1"/>
    <property type="molecule type" value="Genomic_DNA"/>
</dbReference>
<sequence>MPAPITATRIASGRAATRSLGDPLGEVRHRSVFCLAAKKWITVDVDLIDMKLGHARINKIILLDSPVLCQRHVVLPTQNAPRFIGGRGLKVFILSSRAEYLREATVENLIAVGYHGWTDLILRSEEDKYTCAEEYKAKQRSKLVHEGYRLWGIVGSQWSSLGVTPRGGRPSRPRVGYGPTGRQLTSSPEGCSIQCWRSSSTALLPWC</sequence>
<dbReference type="InterPro" id="IPR023214">
    <property type="entry name" value="HAD_sf"/>
</dbReference>
<organism evidence="2 3">
    <name type="scientific">Musa balbisiana</name>
    <name type="common">Banana</name>
    <dbReference type="NCBI Taxonomy" id="52838"/>
    <lineage>
        <taxon>Eukaryota</taxon>
        <taxon>Viridiplantae</taxon>
        <taxon>Streptophyta</taxon>
        <taxon>Embryophyta</taxon>
        <taxon>Tracheophyta</taxon>
        <taxon>Spermatophyta</taxon>
        <taxon>Magnoliopsida</taxon>
        <taxon>Liliopsida</taxon>
        <taxon>Zingiberales</taxon>
        <taxon>Musaceae</taxon>
        <taxon>Musa</taxon>
    </lineage>
</organism>
<dbReference type="Pfam" id="PF03767">
    <property type="entry name" value="Acid_phosphat_B"/>
    <property type="match status" value="1"/>
</dbReference>